<dbReference type="EMBL" id="GG657452">
    <property type="protein sequence ID" value="OAT07107.1"/>
    <property type="molecule type" value="Genomic_DNA"/>
</dbReference>
<evidence type="ECO:0000256" key="1">
    <source>
        <dbReference type="SAM" id="MobiDB-lite"/>
    </source>
</evidence>
<keyword evidence="2" id="KW-1133">Transmembrane helix</keyword>
<keyword evidence="2" id="KW-0472">Membrane</keyword>
<evidence type="ECO:0000313" key="3">
    <source>
        <dbReference type="EMBL" id="OAT07107.1"/>
    </source>
</evidence>
<keyword evidence="2" id="KW-0812">Transmembrane</keyword>
<name>A0A179UIY0_BLAGS</name>
<dbReference type="GO" id="GO:0016788">
    <property type="term" value="F:hydrolase activity, acting on ester bonds"/>
    <property type="evidence" value="ECO:0007669"/>
    <property type="project" value="InterPro"/>
</dbReference>
<dbReference type="RefSeq" id="XP_031577593.1">
    <property type="nucleotide sequence ID" value="XM_031724649.1"/>
</dbReference>
<gene>
    <name evidence="3" type="ORF">BDBG_16763</name>
</gene>
<reference evidence="4" key="1">
    <citation type="journal article" date="2015" name="PLoS Genet.">
        <title>The dynamic genome and transcriptome of the human fungal pathogen Blastomyces and close relative Emmonsia.</title>
        <authorList>
            <person name="Munoz J.F."/>
            <person name="Gauthier G.M."/>
            <person name="Desjardins C.A."/>
            <person name="Gallo J.E."/>
            <person name="Holder J."/>
            <person name="Sullivan T.D."/>
            <person name="Marty A.J."/>
            <person name="Carmen J.C."/>
            <person name="Chen Z."/>
            <person name="Ding L."/>
            <person name="Gujja S."/>
            <person name="Magrini V."/>
            <person name="Misas E."/>
            <person name="Mitreva M."/>
            <person name="Priest M."/>
            <person name="Saif S."/>
            <person name="Whiston E.A."/>
            <person name="Young S."/>
            <person name="Zeng Q."/>
            <person name="Goldman W.E."/>
            <person name="Mardis E.R."/>
            <person name="Taylor J.W."/>
            <person name="McEwen J.G."/>
            <person name="Clay O.K."/>
            <person name="Klein B.S."/>
            <person name="Cuomo C.A."/>
        </authorList>
    </citation>
    <scope>NUCLEOTIDE SEQUENCE [LARGE SCALE GENOMIC DNA]</scope>
    <source>
        <strain evidence="4">SLH14081</strain>
    </source>
</reference>
<protein>
    <submittedName>
        <fullName evidence="3">Uncharacterized protein</fullName>
    </submittedName>
</protein>
<feature type="transmembrane region" description="Helical" evidence="2">
    <location>
        <begin position="463"/>
        <end position="482"/>
    </location>
</feature>
<feature type="region of interest" description="Disordered" evidence="1">
    <location>
        <begin position="888"/>
        <end position="958"/>
    </location>
</feature>
<dbReference type="Proteomes" id="UP000002038">
    <property type="component" value="Unassembled WGS sequence"/>
</dbReference>
<dbReference type="PANTHER" id="PTHR47345">
    <property type="entry name" value="CUT9-INTERACTING PROTEIN SCN1"/>
    <property type="match status" value="1"/>
</dbReference>
<feature type="transmembrane region" description="Helical" evidence="2">
    <location>
        <begin position="577"/>
        <end position="600"/>
    </location>
</feature>
<dbReference type="Gene3D" id="3.20.20.140">
    <property type="entry name" value="Metal-dependent hydrolases"/>
    <property type="match status" value="1"/>
</dbReference>
<dbReference type="Pfam" id="PF01026">
    <property type="entry name" value="TatD_DNase"/>
    <property type="match status" value="1"/>
</dbReference>
<accession>A0A179UIY0</accession>
<dbReference type="InterPro" id="IPR001130">
    <property type="entry name" value="TatD-like"/>
</dbReference>
<feature type="transmembrane region" description="Helical" evidence="2">
    <location>
        <begin position="612"/>
        <end position="642"/>
    </location>
</feature>
<dbReference type="AlphaFoldDB" id="A0A179UIY0"/>
<organism evidence="3 4">
    <name type="scientific">Blastomyces gilchristii (strain SLH14081)</name>
    <name type="common">Blastomyces dermatitidis</name>
    <dbReference type="NCBI Taxonomy" id="559298"/>
    <lineage>
        <taxon>Eukaryota</taxon>
        <taxon>Fungi</taxon>
        <taxon>Dikarya</taxon>
        <taxon>Ascomycota</taxon>
        <taxon>Pezizomycotina</taxon>
        <taxon>Eurotiomycetes</taxon>
        <taxon>Eurotiomycetidae</taxon>
        <taxon>Onygenales</taxon>
        <taxon>Ajellomycetaceae</taxon>
        <taxon>Blastomyces</taxon>
    </lineage>
</organism>
<dbReference type="PANTHER" id="PTHR47345:SF1">
    <property type="entry name" value="CUT9-INTERACTING PROTEIN SCN1"/>
    <property type="match status" value="1"/>
</dbReference>
<feature type="compositionally biased region" description="Basic and acidic residues" evidence="1">
    <location>
        <begin position="225"/>
        <end position="234"/>
    </location>
</feature>
<evidence type="ECO:0000313" key="4">
    <source>
        <dbReference type="Proteomes" id="UP000002038"/>
    </source>
</evidence>
<evidence type="ECO:0000256" key="2">
    <source>
        <dbReference type="SAM" id="Phobius"/>
    </source>
</evidence>
<dbReference type="InterPro" id="IPR032466">
    <property type="entry name" value="Metal_Hydrolase"/>
</dbReference>
<feature type="transmembrane region" description="Helical" evidence="2">
    <location>
        <begin position="662"/>
        <end position="685"/>
    </location>
</feature>
<dbReference type="SUPFAM" id="SSF51556">
    <property type="entry name" value="Metallo-dependent hydrolases"/>
    <property type="match status" value="1"/>
</dbReference>
<feature type="region of interest" description="Disordered" evidence="1">
    <location>
        <begin position="212"/>
        <end position="250"/>
    </location>
</feature>
<dbReference type="GeneID" id="8509951"/>
<dbReference type="OrthoDB" id="413993at2759"/>
<proteinExistence type="predicted"/>
<dbReference type="VEuPathDB" id="FungiDB:BDBG_16763"/>
<keyword evidence="4" id="KW-1185">Reference proteome</keyword>
<dbReference type="KEGG" id="bgh:BDBG_16763"/>
<feature type="transmembrane region" description="Helical" evidence="2">
    <location>
        <begin position="697"/>
        <end position="717"/>
    </location>
</feature>
<feature type="transmembrane region" description="Helical" evidence="2">
    <location>
        <begin position="494"/>
        <end position="518"/>
    </location>
</feature>
<dbReference type="InterPro" id="IPR053044">
    <property type="entry name" value="Metallo-hydrolase/TatD-type"/>
</dbReference>
<sequence>MASIDDISRMKTAALTVMATRGQDQDLVAQLALRYSPAENSADQNLRIIPCFGWHPWFSHQIIDDVNMEIRNGTIISKEEHYKNVLTPPVKDENLLHGLPEPFPLSKLVSETRARLQQHPHALVGEIGLDRSFRIPNAWFPHEIKNRDTSLTPGTREGRTLSPHRVTLTHQKAILRAQLKLAGEMQRPVSVHSVQAHGAFFDLLQELWSGHEKKGVSNRQRKRRPSVDKAHELSNNDQAEDEKGLPGPISHTFPPRICMHSYSGPPDALKQFLRKSNPADIYFSFSNIINFTNDSSTKVIKVIKALPDDRILVESDLHCAGERMDDLIEAIVIETWHGSIGLGCRPAGTLCLFTHVSISAINSADYLLTPWGESMPLFEVTKQQNDSGTKAPSIKLILLSKSSEALVLCGCSIAMGLIACHVSRRRNISISNGIEQIFKNNRRLKPCSTSNSHLPMYNFSESLHWGSFITTAISINIFWWIWDIPLIWKRGFRAYVDAITWECVRVYMPSVAGVFAIYHTNNRSRWPKLYYFGGRDESLTEGMTDAEVTRIVLTDSLTITATILTISKFYIEPSGLILTTALWAFPSLQVSLVGICIVGASYTKTCPRRNILIGGALFIFAAGICIGIILMCLSLSHIQAWLPTTMLYFFMASPFCLYTHGALIALIVLVATIARVGGLAVTALIPRNVMPSISLKHPLFGTVYLIVGIAGGILAIYGRFRSRHMCLVLKQGGAETDVKTSMLSNGIASLNALQTRLRRNLQGKHVSEKDGEAVKCATWPQRQNKTHWPIIQPPEQVYFSELMAEECTRPSPPVHSTPDVGIRRTISAQQVPPDVIQVVNIPKCSESIDSIFLGDRARARSIRIKRKPVGSGSLKTFSDQKVDRTAKQGLISPPSPQTAARGQVHQPGNKRRAQYFEAETGKVHIGTGDLKPRQLSLKSKPLPKPPPASASTVVKLKN</sequence>